<name>A0A5M8QBS9_9BACT</name>
<dbReference type="OrthoDB" id="851656at2"/>
<dbReference type="EMBL" id="JBGOGF010000004">
    <property type="protein sequence ID" value="MFA1771335.1"/>
    <property type="molecule type" value="Genomic_DNA"/>
</dbReference>
<evidence type="ECO:0000313" key="4">
    <source>
        <dbReference type="Proteomes" id="UP001570846"/>
    </source>
</evidence>
<proteinExistence type="predicted"/>
<evidence type="ECO:0000313" key="3">
    <source>
        <dbReference type="Proteomes" id="UP000323866"/>
    </source>
</evidence>
<evidence type="ECO:0000313" key="1">
    <source>
        <dbReference type="EMBL" id="KAA6432511.1"/>
    </source>
</evidence>
<reference evidence="1 3" key="2">
    <citation type="submission" date="2019-09" db="EMBL/GenBank/DDBJ databases">
        <title>A bacterium isolated from glacier soil.</title>
        <authorList>
            <person name="Liu Q."/>
        </authorList>
    </citation>
    <scope>NUCLEOTIDE SEQUENCE [LARGE SCALE GENOMIC DNA]</scope>
    <source>
        <strain evidence="1 3">MDT1-10-3</strain>
    </source>
</reference>
<keyword evidence="4" id="KW-1185">Reference proteome</keyword>
<reference evidence="2 4" key="3">
    <citation type="submission" date="2024-08" db="EMBL/GenBank/DDBJ databases">
        <authorList>
            <person name="Wei W."/>
        </authorList>
    </citation>
    <scope>NUCLEOTIDE SEQUENCE [LARGE SCALE GENOMIC DNA]</scope>
    <source>
        <strain evidence="2 4">XU2</strain>
    </source>
</reference>
<comment type="caution">
    <text evidence="1">The sequence shown here is derived from an EMBL/GenBank/DDBJ whole genome shotgun (WGS) entry which is preliminary data.</text>
</comment>
<dbReference type="AlphaFoldDB" id="A0A5M8QBS9"/>
<dbReference type="Proteomes" id="UP001570846">
    <property type="component" value="Unassembled WGS sequence"/>
</dbReference>
<evidence type="ECO:0000313" key="2">
    <source>
        <dbReference type="EMBL" id="MFA1771335.1"/>
    </source>
</evidence>
<dbReference type="RefSeq" id="WP_149099542.1">
    <property type="nucleotide sequence ID" value="NZ_BMMG01000005.1"/>
</dbReference>
<organism evidence="1 3">
    <name type="scientific">Rufibacter glacialis</name>
    <dbReference type="NCBI Taxonomy" id="1259555"/>
    <lineage>
        <taxon>Bacteria</taxon>
        <taxon>Pseudomonadati</taxon>
        <taxon>Bacteroidota</taxon>
        <taxon>Cytophagia</taxon>
        <taxon>Cytophagales</taxon>
        <taxon>Hymenobacteraceae</taxon>
        <taxon>Rufibacter</taxon>
    </lineage>
</organism>
<dbReference type="EMBL" id="VKKZ01000022">
    <property type="protein sequence ID" value="KAA6432511.1"/>
    <property type="molecule type" value="Genomic_DNA"/>
</dbReference>
<reference evidence="1 3" key="1">
    <citation type="submission" date="2019-07" db="EMBL/GenBank/DDBJ databases">
        <authorList>
            <person name="Qu J.-H."/>
        </authorList>
    </citation>
    <scope>NUCLEOTIDE SEQUENCE [LARGE SCALE GENOMIC DNA]</scope>
    <source>
        <strain evidence="1 3">MDT1-10-3</strain>
    </source>
</reference>
<protein>
    <submittedName>
        <fullName evidence="1">Uncharacterized protein</fullName>
    </submittedName>
</protein>
<dbReference type="Proteomes" id="UP000323866">
    <property type="component" value="Unassembled WGS sequence"/>
</dbReference>
<sequence>MAIFFAFILAGFLGYLYGHRIRPNLKLQKTLKDLQERCKAVLEDEKKGVYKTIVTDNQKSSELVVEVKELAVTEGGQVKVEYLSAFYKNPVFRTRKGPELLQEVHGLLGDYLPRHEVEWYEVNGRHQKIREFVTELETAQKP</sequence>
<accession>A0A5M8QBS9</accession>
<gene>
    <name evidence="2" type="ORF">ACD591_08540</name>
    <name evidence="1" type="ORF">FOE74_15565</name>
</gene>